<dbReference type="RefSeq" id="WP_127568750.1">
    <property type="nucleotide sequence ID" value="NZ_BMFB01000001.1"/>
</dbReference>
<organism evidence="1 2">
    <name type="scientific">Glycocaulis alkaliphilus</name>
    <dbReference type="NCBI Taxonomy" id="1434191"/>
    <lineage>
        <taxon>Bacteria</taxon>
        <taxon>Pseudomonadati</taxon>
        <taxon>Pseudomonadota</taxon>
        <taxon>Alphaproteobacteria</taxon>
        <taxon>Maricaulales</taxon>
        <taxon>Maricaulaceae</taxon>
        <taxon>Glycocaulis</taxon>
    </lineage>
</organism>
<reference evidence="1 2" key="1">
    <citation type="submission" date="2016-12" db="EMBL/GenBank/DDBJ databases">
        <title>The genome of dimorphic prosthecate Glycocaulis alkaliphilus 6b-8t, isolated from crude oil dictates its adaptability in petroleum environments.</title>
        <authorList>
            <person name="Wu X.-L."/>
            <person name="Geng S."/>
        </authorList>
    </citation>
    <scope>NUCLEOTIDE SEQUENCE [LARGE SCALE GENOMIC DNA]</scope>
    <source>
        <strain evidence="1 2">6B-8</strain>
    </source>
</reference>
<name>A0A3T0ED18_9PROT</name>
<proteinExistence type="predicted"/>
<protein>
    <submittedName>
        <fullName evidence="1">Uncharacterized protein</fullName>
    </submittedName>
</protein>
<evidence type="ECO:0000313" key="2">
    <source>
        <dbReference type="Proteomes" id="UP000286954"/>
    </source>
</evidence>
<dbReference type="OrthoDB" id="7630916at2"/>
<accession>A0A3T0ED18</accession>
<dbReference type="EMBL" id="CP018911">
    <property type="protein sequence ID" value="AZU05184.1"/>
    <property type="molecule type" value="Genomic_DNA"/>
</dbReference>
<gene>
    <name evidence="1" type="ORF">X907_2673</name>
</gene>
<evidence type="ECO:0000313" key="1">
    <source>
        <dbReference type="EMBL" id="AZU05184.1"/>
    </source>
</evidence>
<sequence length="130" mass="14047">MAELTVILAQILGGYMLVMGVAMLIDRTLITRLLARLDEDIGLTVTMGLIALVIGLVIAATHTRWDNPLAIIVTLVGWAAIVEGALILWLQNRFMGFFAPWFARPVVPLIWGVAALVFGAALMAGSFGVW</sequence>
<dbReference type="KEGG" id="gak:X907_2673"/>
<dbReference type="Proteomes" id="UP000286954">
    <property type="component" value="Chromosome"/>
</dbReference>
<keyword evidence="2" id="KW-1185">Reference proteome</keyword>
<dbReference type="AlphaFoldDB" id="A0A3T0ED18"/>